<dbReference type="EMBL" id="KV892544">
    <property type="protein sequence ID" value="OON20607.1"/>
    <property type="molecule type" value="Genomic_DNA"/>
</dbReference>
<evidence type="ECO:0000256" key="1">
    <source>
        <dbReference type="SAM" id="MobiDB-lite"/>
    </source>
</evidence>
<feature type="non-terminal residue" evidence="2">
    <location>
        <position position="901"/>
    </location>
</feature>
<dbReference type="AlphaFoldDB" id="A0A1S8X1Q2"/>
<feature type="non-terminal residue" evidence="2">
    <location>
        <position position="1"/>
    </location>
</feature>
<sequence length="901" mass="100720">TILLDINHDCPQYNVLCSVRKTFQKEARKACSPGFLSFLLLEECDGIISSLKLISACFVPRTHEGKVLHYGRACTHQTGCRPVRRSKRKGVKPEVSADCTHERTTGTPTQSAIRSEDVNNTYVLPAWCATVPSSVERIKDDSLKTSLHLNSGKVSATSGNNGFSFLPDSIQRDSYPSSNYSCSSQQRSSKNVPGVRLGSSQSCSNEVPQKIVSPKPTLITPISEKDLVDSCLSSTSPDLHYLHKLAQNRSPSAEELSKGLSELKALQQRRIKGTDLSMSSRLVIQELITQLESSLLDSDCSKSVRFTANSRARLKQLLETITTNQIFTVYGNNQKVNDGNEEEEKHDDGPCQTHTDKANQLVSSAVDAILCAVGNACLTHPEYMALRQHLLKLLEKNQSANANTPLHDLDAPDSLPRDLSDFVSEMDQQFGTSKQVHLDGRTRDNLGDLVYRLNMLVSTCNSQPLTLALQTLYEVSVNPDTYQSNQIVLSRSEVTLILRGLELANREHWRSVRNNTVGYDGPKHLWSVSEQLTRRLDTELTQNRQEYCAIDLKEAMVVQQVLLTVLSVSNAVRNPCEKALDAKYFAFYSGQLRSTTDSTDDELSNDMLSPIAEICSSETSVCETHTSQSERYPPMKLWLRDAVSSENGSVSEHKIKRSQNKSADIIPKHRAGWVSNNVPAGICNANGERRLPRTCRQEETQTVKVEKSVAQCMARYFQTEMLETMPKTNEREGVDQRERMEELFHKITSQIRDNTERYVEMTGPEMECIYRALKNDNNEYANSMNSIIQNYKPGKISPKEQPFNAIKYENDNQKAPLKISEQASEEINTVLQTVQKRVPSELTPEQANEIVTSVLKLESAIPHSALVPVVRTARAMQCNPHYATQLPILASQLQKLCSATT</sequence>
<accession>A0A1S8X1Q2</accession>
<evidence type="ECO:0000313" key="2">
    <source>
        <dbReference type="EMBL" id="OON20607.1"/>
    </source>
</evidence>
<name>A0A1S8X1Q2_OPIVI</name>
<reference evidence="2 3" key="1">
    <citation type="submission" date="2015-03" db="EMBL/GenBank/DDBJ databases">
        <title>Draft genome of the nematode, Opisthorchis viverrini.</title>
        <authorList>
            <person name="Mitreva M."/>
        </authorList>
    </citation>
    <scope>NUCLEOTIDE SEQUENCE [LARGE SCALE GENOMIC DNA]</scope>
    <source>
        <strain evidence="2">Khon Kaen</strain>
    </source>
</reference>
<feature type="region of interest" description="Disordered" evidence="1">
    <location>
        <begin position="176"/>
        <end position="201"/>
    </location>
</feature>
<proteinExistence type="predicted"/>
<gene>
    <name evidence="2" type="ORF">X801_03505</name>
</gene>
<dbReference type="Proteomes" id="UP000243686">
    <property type="component" value="Unassembled WGS sequence"/>
</dbReference>
<feature type="region of interest" description="Disordered" evidence="1">
    <location>
        <begin position="334"/>
        <end position="354"/>
    </location>
</feature>
<feature type="region of interest" description="Disordered" evidence="1">
    <location>
        <begin position="85"/>
        <end position="110"/>
    </location>
</feature>
<protein>
    <submittedName>
        <fullName evidence="2">Uncharacterized protein</fullName>
    </submittedName>
</protein>
<feature type="compositionally biased region" description="Low complexity" evidence="1">
    <location>
        <begin position="176"/>
        <end position="189"/>
    </location>
</feature>
<evidence type="ECO:0000313" key="3">
    <source>
        <dbReference type="Proteomes" id="UP000243686"/>
    </source>
</evidence>
<keyword evidence="3" id="KW-1185">Reference proteome</keyword>
<organism evidence="2 3">
    <name type="scientific">Opisthorchis viverrini</name>
    <name type="common">Southeast Asian liver fluke</name>
    <dbReference type="NCBI Taxonomy" id="6198"/>
    <lineage>
        <taxon>Eukaryota</taxon>
        <taxon>Metazoa</taxon>
        <taxon>Spiralia</taxon>
        <taxon>Lophotrochozoa</taxon>
        <taxon>Platyhelminthes</taxon>
        <taxon>Trematoda</taxon>
        <taxon>Digenea</taxon>
        <taxon>Opisthorchiida</taxon>
        <taxon>Opisthorchiata</taxon>
        <taxon>Opisthorchiidae</taxon>
        <taxon>Opisthorchis</taxon>
    </lineage>
</organism>